<feature type="transmembrane region" description="Helical" evidence="6">
    <location>
        <begin position="310"/>
        <end position="332"/>
    </location>
</feature>
<keyword evidence="4 6" id="KW-1133">Transmembrane helix</keyword>
<dbReference type="InterPro" id="IPR013525">
    <property type="entry name" value="ABC2_TM"/>
</dbReference>
<dbReference type="PANTHER" id="PTHR30294">
    <property type="entry name" value="MEMBRANE COMPONENT OF ABC TRANSPORTER YHHJ-RELATED"/>
    <property type="match status" value="1"/>
</dbReference>
<evidence type="ECO:0000256" key="1">
    <source>
        <dbReference type="ARBA" id="ARBA00004651"/>
    </source>
</evidence>
<feature type="transmembrane region" description="Helical" evidence="6">
    <location>
        <begin position="360"/>
        <end position="382"/>
    </location>
</feature>
<feature type="transmembrane region" description="Helical" evidence="6">
    <location>
        <begin position="21"/>
        <end position="45"/>
    </location>
</feature>
<dbReference type="GO" id="GO:0005886">
    <property type="term" value="C:plasma membrane"/>
    <property type="evidence" value="ECO:0007669"/>
    <property type="project" value="UniProtKB-SubCell"/>
</dbReference>
<dbReference type="Gene3D" id="3.40.1710.10">
    <property type="entry name" value="abc type-2 transporter like domain"/>
    <property type="match status" value="1"/>
</dbReference>
<dbReference type="Proteomes" id="UP000437446">
    <property type="component" value="Unassembled WGS sequence"/>
</dbReference>
<evidence type="ECO:0000256" key="4">
    <source>
        <dbReference type="ARBA" id="ARBA00022989"/>
    </source>
</evidence>
<feature type="transmembrane region" description="Helical" evidence="6">
    <location>
        <begin position="192"/>
        <end position="215"/>
    </location>
</feature>
<keyword evidence="5 6" id="KW-0472">Membrane</keyword>
<sequence>MKIKIPTNRLLLLFKREIGIFMHRPLMLFCILIAPVLCTIFFTSLMGKGLPTDLPAGLVDADDTQITRTLVRTIDAFQETRLTHRYASFTEARKAMQRGEIYAFFYLPKGTTEKALANKQPRISFYTNESYLVAGSLLMKDLRTISEMAGLSITQETLYAKGFTEEQAKGILQPITIESHPLKNSCLDYSVYLSNVLTPGIFILLIMLATTYTIGLEWKSGTQKEWYKLADTSIPVALGGKLLPQTIVFSILFVFFDVYLYKYLHFPCNSGLLPMIVLGILTVLAAQAFGIFLFGLFIGQMRQSMSLCSLWGILSFSLAGLTYPVTAMDSILETLSSLFPLRHYYLIYVNQALNGFPIAYAWKPIVSLLLFLLLPFTVLYRYRMAFLKYKYKP</sequence>
<comment type="subcellular location">
    <subcellularLocation>
        <location evidence="1">Cell membrane</location>
        <topology evidence="1">Multi-pass membrane protein</topology>
    </subcellularLocation>
</comment>
<evidence type="ECO:0000313" key="9">
    <source>
        <dbReference type="Proteomes" id="UP000437446"/>
    </source>
</evidence>
<dbReference type="InterPro" id="IPR051449">
    <property type="entry name" value="ABC-2_transporter_component"/>
</dbReference>
<gene>
    <name evidence="8" type="ORF">GMD66_09445</name>
</gene>
<dbReference type="AlphaFoldDB" id="A0A7K1HE22"/>
<dbReference type="PANTHER" id="PTHR30294:SF47">
    <property type="entry name" value="INNER MEMBRANE TRANSPORT PERMEASE YHHJ"/>
    <property type="match status" value="1"/>
</dbReference>
<feature type="transmembrane region" description="Helical" evidence="6">
    <location>
        <begin position="236"/>
        <end position="256"/>
    </location>
</feature>
<reference evidence="8 9" key="1">
    <citation type="journal article" date="2019" name="Nat. Med.">
        <title>A library of human gut bacterial isolates paired with longitudinal multiomics data enables mechanistic microbiome research.</title>
        <authorList>
            <person name="Poyet M."/>
            <person name="Groussin M."/>
            <person name="Gibbons S.M."/>
            <person name="Avila-Pacheco J."/>
            <person name="Jiang X."/>
            <person name="Kearney S.M."/>
            <person name="Perrotta A.R."/>
            <person name="Berdy B."/>
            <person name="Zhao S."/>
            <person name="Lieberman T.D."/>
            <person name="Swanson P.K."/>
            <person name="Smith M."/>
            <person name="Roesemann S."/>
            <person name="Alexander J.E."/>
            <person name="Rich S.A."/>
            <person name="Livny J."/>
            <person name="Vlamakis H."/>
            <person name="Clish C."/>
            <person name="Bullock K."/>
            <person name="Deik A."/>
            <person name="Scott J."/>
            <person name="Pierce K.A."/>
            <person name="Xavier R.J."/>
            <person name="Alm E.J."/>
        </authorList>
    </citation>
    <scope>NUCLEOTIDE SEQUENCE [LARGE SCALE GENOMIC DNA]</scope>
    <source>
        <strain evidence="8 9">BIOML-A25</strain>
    </source>
</reference>
<evidence type="ECO:0000313" key="8">
    <source>
        <dbReference type="EMBL" id="MTU29433.1"/>
    </source>
</evidence>
<accession>A0A7K1HE22</accession>
<dbReference type="GO" id="GO:0140359">
    <property type="term" value="F:ABC-type transporter activity"/>
    <property type="evidence" value="ECO:0007669"/>
    <property type="project" value="InterPro"/>
</dbReference>
<feature type="transmembrane region" description="Helical" evidence="6">
    <location>
        <begin position="276"/>
        <end position="298"/>
    </location>
</feature>
<dbReference type="RefSeq" id="WP_129943614.1">
    <property type="nucleotide sequence ID" value="NZ_WNCR01000003.1"/>
</dbReference>
<evidence type="ECO:0000256" key="6">
    <source>
        <dbReference type="SAM" id="Phobius"/>
    </source>
</evidence>
<evidence type="ECO:0000256" key="5">
    <source>
        <dbReference type="ARBA" id="ARBA00023136"/>
    </source>
</evidence>
<evidence type="ECO:0000256" key="2">
    <source>
        <dbReference type="ARBA" id="ARBA00022475"/>
    </source>
</evidence>
<comment type="caution">
    <text evidence="8">The sequence shown here is derived from an EMBL/GenBank/DDBJ whole genome shotgun (WGS) entry which is preliminary data.</text>
</comment>
<organism evidence="8 9">
    <name type="scientific">Parabacteroides merdae</name>
    <dbReference type="NCBI Taxonomy" id="46503"/>
    <lineage>
        <taxon>Bacteria</taxon>
        <taxon>Pseudomonadati</taxon>
        <taxon>Bacteroidota</taxon>
        <taxon>Bacteroidia</taxon>
        <taxon>Bacteroidales</taxon>
        <taxon>Tannerellaceae</taxon>
        <taxon>Parabacteroides</taxon>
    </lineage>
</organism>
<keyword evidence="2" id="KW-1003">Cell membrane</keyword>
<evidence type="ECO:0000259" key="7">
    <source>
        <dbReference type="Pfam" id="PF12698"/>
    </source>
</evidence>
<dbReference type="EMBL" id="WNCR01000003">
    <property type="protein sequence ID" value="MTU29433.1"/>
    <property type="molecule type" value="Genomic_DNA"/>
</dbReference>
<evidence type="ECO:0000256" key="3">
    <source>
        <dbReference type="ARBA" id="ARBA00022692"/>
    </source>
</evidence>
<name>A0A7K1HE22_9BACT</name>
<keyword evidence="3 6" id="KW-0812">Transmembrane</keyword>
<protein>
    <submittedName>
        <fullName evidence="8">ABC transporter permease</fullName>
    </submittedName>
</protein>
<feature type="domain" description="ABC-2 type transporter transmembrane" evidence="7">
    <location>
        <begin position="27"/>
        <end position="379"/>
    </location>
</feature>
<proteinExistence type="predicted"/>
<dbReference type="Pfam" id="PF12698">
    <property type="entry name" value="ABC2_membrane_3"/>
    <property type="match status" value="1"/>
</dbReference>